<evidence type="ECO:0000259" key="2">
    <source>
        <dbReference type="Pfam" id="PF18990"/>
    </source>
</evidence>
<sequence length="474" mass="53372">MKKFLLVSCFLLLAAKGFSQQFSQYNTGTLYDSFENPSQRAFVPDTSKMYAFNFFVPNFNAGFFLTGDAQSTLVDRAFGGKYNNSVLEIGNNKFNHVNISGNAYLLMFKMFSSLKGDVELGFFAQTKLEGRGYFSDESIAVFNGPGAFANSTYNDIFNDHYYYQIYNSIGFSYREKVTNRLAIGVKLSALLGIDYNKVDIYQSHINFDNENDAAIISLRGKYYQSKGPGNFDSRSFLPTTRSPGAQISLGTSYRTEDNVTIQVNLKDLGFIHWYSESGVSNFNGTETINGVTTPHREDSIFNQVNNILRSKKVFQSFTTPTNALFELSATKSYWVNDDHSIKYSPTVVVSKELYYTNYTGALVNHFQYKNYHFSLTASYDDMNLFNLGTQFMIKSYNGEFFIGTDKLLKTAALAGATNNYSSYGNSSFTGASFFLGFSLKFGPVIEHPLNASTIPMGEKGFIGRLYNRLFKTYQ</sequence>
<dbReference type="InterPro" id="IPR043781">
    <property type="entry name" value="DUF5723"/>
</dbReference>
<feature type="chain" id="PRO_5023125070" description="DUF5723 domain-containing protein" evidence="1">
    <location>
        <begin position="20"/>
        <end position="474"/>
    </location>
</feature>
<evidence type="ECO:0000313" key="3">
    <source>
        <dbReference type="EMBL" id="QEC63809.1"/>
    </source>
</evidence>
<dbReference type="Proteomes" id="UP000321479">
    <property type="component" value="Chromosome"/>
</dbReference>
<feature type="domain" description="DUF5723" evidence="2">
    <location>
        <begin position="62"/>
        <end position="405"/>
    </location>
</feature>
<proteinExistence type="predicted"/>
<protein>
    <recommendedName>
        <fullName evidence="2">DUF5723 domain-containing protein</fullName>
    </recommendedName>
</protein>
<keyword evidence="4" id="KW-1185">Reference proteome</keyword>
<dbReference type="RefSeq" id="WP_147032383.1">
    <property type="nucleotide sequence ID" value="NZ_CP042436.1"/>
</dbReference>
<evidence type="ECO:0000256" key="1">
    <source>
        <dbReference type="SAM" id="SignalP"/>
    </source>
</evidence>
<gene>
    <name evidence="3" type="ORF">FRZ54_14920</name>
</gene>
<dbReference type="KEGG" id="mgin:FRZ54_14920"/>
<feature type="signal peptide" evidence="1">
    <location>
        <begin position="1"/>
        <end position="19"/>
    </location>
</feature>
<keyword evidence="1" id="KW-0732">Signal</keyword>
<name>A0A5B8UXV5_9SPHI</name>
<reference evidence="3 4" key="1">
    <citation type="journal article" date="2017" name="Curr. Microbiol.">
        <title>Mucilaginibacter ginsenosidivorans sp. nov., Isolated from Soil of Ginseng Field.</title>
        <authorList>
            <person name="Kim M.M."/>
            <person name="Siddiqi M.Z."/>
            <person name="Im W.T."/>
        </authorList>
    </citation>
    <scope>NUCLEOTIDE SEQUENCE [LARGE SCALE GENOMIC DNA]</scope>
    <source>
        <strain evidence="3 4">Gsoil 3017</strain>
    </source>
</reference>
<dbReference type="EMBL" id="CP042436">
    <property type="protein sequence ID" value="QEC63809.1"/>
    <property type="molecule type" value="Genomic_DNA"/>
</dbReference>
<dbReference type="AlphaFoldDB" id="A0A5B8UXV5"/>
<organism evidence="3 4">
    <name type="scientific">Mucilaginibacter ginsenosidivorans</name>
    <dbReference type="NCBI Taxonomy" id="398053"/>
    <lineage>
        <taxon>Bacteria</taxon>
        <taxon>Pseudomonadati</taxon>
        <taxon>Bacteroidota</taxon>
        <taxon>Sphingobacteriia</taxon>
        <taxon>Sphingobacteriales</taxon>
        <taxon>Sphingobacteriaceae</taxon>
        <taxon>Mucilaginibacter</taxon>
    </lineage>
</organism>
<accession>A0A5B8UXV5</accession>
<dbReference type="Pfam" id="PF18990">
    <property type="entry name" value="DUF5723"/>
    <property type="match status" value="1"/>
</dbReference>
<dbReference type="OrthoDB" id="783295at2"/>
<evidence type="ECO:0000313" key="4">
    <source>
        <dbReference type="Proteomes" id="UP000321479"/>
    </source>
</evidence>